<evidence type="ECO:0008006" key="5">
    <source>
        <dbReference type="Google" id="ProtNLM"/>
    </source>
</evidence>
<sequence>MSKKLLALSALIVMSLLSGCSKARNPQCQDLADKYDGSLIGGVLGGGGYAASFRADMAEAQLNQCEMAFDLIKQQQQYQQQLQDTALEARREQIQMQEQAQQQERQRLMKEKIKSPEMQKLLRKQSLADLVDCEKGIGKDSDKFPPDVKAMVSRACVGEIDRRVDTGKVSRAKVDKMINQSS</sequence>
<dbReference type="Proteomes" id="UP000628560">
    <property type="component" value="Unassembled WGS sequence"/>
</dbReference>
<protein>
    <recommendedName>
        <fullName evidence="5">Lipoprotein</fullName>
    </recommendedName>
</protein>
<keyword evidence="2" id="KW-0732">Signal</keyword>
<dbReference type="AlphaFoldDB" id="A0ABD4K5U2"/>
<feature type="chain" id="PRO_5044842574" description="Lipoprotein" evidence="2">
    <location>
        <begin position="24"/>
        <end position="182"/>
    </location>
</feature>
<feature type="coiled-coil region" evidence="1">
    <location>
        <begin position="72"/>
        <end position="111"/>
    </location>
</feature>
<dbReference type="EMBL" id="JADIXP010000002">
    <property type="protein sequence ID" value="MBF4177263.1"/>
    <property type="molecule type" value="Genomic_DNA"/>
</dbReference>
<comment type="caution">
    <text evidence="3">The sequence shown here is derived from an EMBL/GenBank/DDBJ whole genome shotgun (WGS) entry which is preliminary data.</text>
</comment>
<reference evidence="3 4" key="1">
    <citation type="submission" date="2020-11" db="EMBL/GenBank/DDBJ databases">
        <title>Identification of Lelliottia nimipressuralis from Wound Infection by Whole Genome-Based Bacterial Identification.</title>
        <authorList>
            <person name="Navarathna D.H."/>
            <person name="Choi H."/>
            <person name="Jinadatha C."/>
            <person name="Chatterjee P."/>
            <person name="Hwang M."/>
        </authorList>
    </citation>
    <scope>NUCLEOTIDE SEQUENCE [LARGE SCALE GENOMIC DNA]</scope>
    <source>
        <strain evidence="3 4">DN2020</strain>
    </source>
</reference>
<accession>A0ABD4K5U2</accession>
<evidence type="ECO:0000256" key="2">
    <source>
        <dbReference type="SAM" id="SignalP"/>
    </source>
</evidence>
<name>A0ABD4K5U2_9ENTR</name>
<evidence type="ECO:0000313" key="3">
    <source>
        <dbReference type="EMBL" id="MBF4177263.1"/>
    </source>
</evidence>
<proteinExistence type="predicted"/>
<evidence type="ECO:0000313" key="4">
    <source>
        <dbReference type="Proteomes" id="UP000628560"/>
    </source>
</evidence>
<dbReference type="RefSeq" id="WP_194512573.1">
    <property type="nucleotide sequence ID" value="NZ_JADIXP010000002.1"/>
</dbReference>
<keyword evidence="1" id="KW-0175">Coiled coil</keyword>
<feature type="signal peptide" evidence="2">
    <location>
        <begin position="1"/>
        <end position="23"/>
    </location>
</feature>
<organism evidence="3 4">
    <name type="scientific">Lelliottia nimipressuralis</name>
    <dbReference type="NCBI Taxonomy" id="69220"/>
    <lineage>
        <taxon>Bacteria</taxon>
        <taxon>Pseudomonadati</taxon>
        <taxon>Pseudomonadota</taxon>
        <taxon>Gammaproteobacteria</taxon>
        <taxon>Enterobacterales</taxon>
        <taxon>Enterobacteriaceae</taxon>
        <taxon>Lelliottia</taxon>
    </lineage>
</organism>
<gene>
    <name evidence="3" type="ORF">ISP11_05230</name>
</gene>
<evidence type="ECO:0000256" key="1">
    <source>
        <dbReference type="SAM" id="Coils"/>
    </source>
</evidence>
<dbReference type="PROSITE" id="PS51257">
    <property type="entry name" value="PROKAR_LIPOPROTEIN"/>
    <property type="match status" value="1"/>
</dbReference>